<dbReference type="InterPro" id="IPR011991">
    <property type="entry name" value="ArsR-like_HTH"/>
</dbReference>
<dbReference type="InterPro" id="IPR036390">
    <property type="entry name" value="WH_DNA-bd_sf"/>
</dbReference>
<dbReference type="EMBL" id="LFDV01000002">
    <property type="protein sequence ID" value="KTB48045.1"/>
    <property type="molecule type" value="Genomic_DNA"/>
</dbReference>
<evidence type="ECO:0000259" key="4">
    <source>
        <dbReference type="PROSITE" id="PS50987"/>
    </source>
</evidence>
<dbReference type="InterPro" id="IPR036388">
    <property type="entry name" value="WH-like_DNA-bd_sf"/>
</dbReference>
<comment type="caution">
    <text evidence="5">The sequence shown here is derived from an EMBL/GenBank/DDBJ whole genome shotgun (WGS) entry which is preliminary data.</text>
</comment>
<dbReference type="GO" id="GO:0003700">
    <property type="term" value="F:DNA-binding transcription factor activity"/>
    <property type="evidence" value="ECO:0007669"/>
    <property type="project" value="InterPro"/>
</dbReference>
<dbReference type="PANTHER" id="PTHR43132:SF2">
    <property type="entry name" value="ARSENICAL RESISTANCE OPERON REPRESSOR ARSR-RELATED"/>
    <property type="match status" value="1"/>
</dbReference>
<evidence type="ECO:0000313" key="6">
    <source>
        <dbReference type="Proteomes" id="UP000053947"/>
    </source>
</evidence>
<dbReference type="STRING" id="1217799.DEALK_08900"/>
<dbReference type="Proteomes" id="UP000053947">
    <property type="component" value="Unassembled WGS sequence"/>
</dbReference>
<dbReference type="Gene3D" id="1.10.10.10">
    <property type="entry name" value="Winged helix-like DNA-binding domain superfamily/Winged helix DNA-binding domain"/>
    <property type="match status" value="1"/>
</dbReference>
<dbReference type="InterPro" id="IPR001845">
    <property type="entry name" value="HTH_ArsR_DNA-bd_dom"/>
</dbReference>
<protein>
    <submittedName>
        <fullName evidence="5">Putative transcriptional regulator</fullName>
    </submittedName>
</protein>
<reference evidence="5 6" key="1">
    <citation type="submission" date="2015-06" db="EMBL/GenBank/DDBJ databases">
        <title>Genome sequence of the organohalide-respiring Dehalogenimonas alkenigignens type strain (IP3-3T).</title>
        <authorList>
            <person name="Key T.A."/>
            <person name="Richmond D.P."/>
            <person name="Bowman K.S."/>
            <person name="Cho Y.-J."/>
            <person name="Chun J."/>
            <person name="da Costa M.S."/>
            <person name="Rainey F.A."/>
            <person name="Moe W.M."/>
        </authorList>
    </citation>
    <scope>NUCLEOTIDE SEQUENCE [LARGE SCALE GENOMIC DNA]</scope>
    <source>
        <strain evidence="5 6">IP3-3</strain>
    </source>
</reference>
<dbReference type="Pfam" id="PF01022">
    <property type="entry name" value="HTH_5"/>
    <property type="match status" value="1"/>
</dbReference>
<keyword evidence="2" id="KW-0238">DNA-binding</keyword>
<evidence type="ECO:0000256" key="2">
    <source>
        <dbReference type="ARBA" id="ARBA00023125"/>
    </source>
</evidence>
<sequence>MKELIRIFKALSDETRLRILNLIIERECCVCEVMQALGISQTRASRNLSQLYEAGLLEQRREGLWTIYYLSPMINNDFRRLIISAAEASLSGTTLAVEDRRRLRESSRLCPQGSKAVVTSAVSRPESQVIDSRN</sequence>
<gene>
    <name evidence="5" type="ORF">DEALK_08900</name>
</gene>
<dbReference type="CDD" id="cd00090">
    <property type="entry name" value="HTH_ARSR"/>
    <property type="match status" value="1"/>
</dbReference>
<proteinExistence type="predicted"/>
<accession>A0A0W0GHL4</accession>
<dbReference type="PANTHER" id="PTHR43132">
    <property type="entry name" value="ARSENICAL RESISTANCE OPERON REPRESSOR ARSR-RELATED"/>
    <property type="match status" value="1"/>
</dbReference>
<evidence type="ECO:0000313" key="5">
    <source>
        <dbReference type="EMBL" id="KTB48045.1"/>
    </source>
</evidence>
<feature type="domain" description="HTH arsR-type" evidence="4">
    <location>
        <begin position="1"/>
        <end position="89"/>
    </location>
</feature>
<dbReference type="PROSITE" id="PS50987">
    <property type="entry name" value="HTH_ARSR_2"/>
    <property type="match status" value="1"/>
</dbReference>
<evidence type="ECO:0000256" key="3">
    <source>
        <dbReference type="ARBA" id="ARBA00023163"/>
    </source>
</evidence>
<keyword evidence="6" id="KW-1185">Reference proteome</keyword>
<dbReference type="SUPFAM" id="SSF46785">
    <property type="entry name" value="Winged helix' DNA-binding domain"/>
    <property type="match status" value="1"/>
</dbReference>
<keyword evidence="1" id="KW-0805">Transcription regulation</keyword>
<dbReference type="PRINTS" id="PR00778">
    <property type="entry name" value="HTHARSR"/>
</dbReference>
<dbReference type="OrthoDB" id="9799175at2"/>
<dbReference type="InterPro" id="IPR051011">
    <property type="entry name" value="Metal_resp_trans_reg"/>
</dbReference>
<dbReference type="AlphaFoldDB" id="A0A0W0GHL4"/>
<keyword evidence="3" id="KW-0804">Transcription</keyword>
<dbReference type="RefSeq" id="WP_058439054.1">
    <property type="nucleotide sequence ID" value="NZ_KQ758903.1"/>
</dbReference>
<dbReference type="NCBIfam" id="NF033788">
    <property type="entry name" value="HTH_metalloreg"/>
    <property type="match status" value="1"/>
</dbReference>
<dbReference type="GO" id="GO:0003677">
    <property type="term" value="F:DNA binding"/>
    <property type="evidence" value="ECO:0007669"/>
    <property type="project" value="UniProtKB-KW"/>
</dbReference>
<organism evidence="5 6">
    <name type="scientific">Dehalogenimonas alkenigignens</name>
    <dbReference type="NCBI Taxonomy" id="1217799"/>
    <lineage>
        <taxon>Bacteria</taxon>
        <taxon>Bacillati</taxon>
        <taxon>Chloroflexota</taxon>
        <taxon>Dehalococcoidia</taxon>
        <taxon>Dehalococcoidales</taxon>
        <taxon>Dehalococcoidaceae</taxon>
        <taxon>Dehalogenimonas</taxon>
    </lineage>
</organism>
<dbReference type="SMART" id="SM00418">
    <property type="entry name" value="HTH_ARSR"/>
    <property type="match status" value="1"/>
</dbReference>
<evidence type="ECO:0000256" key="1">
    <source>
        <dbReference type="ARBA" id="ARBA00023015"/>
    </source>
</evidence>
<name>A0A0W0GHL4_9CHLR</name>